<dbReference type="EMBL" id="LK020689">
    <property type="protein sequence ID" value="CDQ30139.1"/>
    <property type="molecule type" value="Genomic_DNA"/>
</dbReference>
<dbReference type="AlphaFoldDB" id="A0A098ANN8"/>
<reference evidence="1" key="2">
    <citation type="submission" date="2014-10" db="EMBL/GenBank/DDBJ databases">
        <title>Contrasting mechanisms driving short-term and long-term diversification of pneumococci.</title>
        <authorList>
            <person name="Croucher N.J."/>
            <person name="Coupland P.C."/>
            <person name="Stevenson A.E."/>
            <person name="Callendrello A."/>
            <person name="Bentley S.D."/>
            <person name="Hanage W.P."/>
        </authorList>
    </citation>
    <scope>NUCLEOTIDE SEQUENCE</scope>
    <source>
        <strain evidence="1">187406</strain>
    </source>
</reference>
<proteinExistence type="predicted"/>
<evidence type="ECO:0000313" key="1">
    <source>
        <dbReference type="EMBL" id="CDQ30139.1"/>
    </source>
</evidence>
<organism evidence="1">
    <name type="scientific">Streptococcus pneumoniae</name>
    <dbReference type="NCBI Taxonomy" id="1313"/>
    <lineage>
        <taxon>Bacteria</taxon>
        <taxon>Bacillati</taxon>
        <taxon>Bacillota</taxon>
        <taxon>Bacilli</taxon>
        <taxon>Lactobacillales</taxon>
        <taxon>Streptococcaceae</taxon>
        <taxon>Streptococcus</taxon>
    </lineage>
</organism>
<dbReference type="RefSeq" id="WP_000967644.1">
    <property type="nucleotide sequence ID" value="NZ_CFBI01000010.1"/>
</dbReference>
<name>A0A098ANN8_STREE</name>
<protein>
    <submittedName>
        <fullName evidence="1">Putative integrative and conjugative element protein</fullName>
    </submittedName>
</protein>
<sequence>MLYWISVNYEITEDEDFETVKTRVISDFESYLKLLNGKFEESLKKVIKSFTFSKLIGEKLCNGEDLKNLSKEIRHQIQDRNS</sequence>
<accession>A0A098ANN8</accession>
<reference evidence="1" key="1">
    <citation type="submission" date="2014-04" db="EMBL/GenBank/DDBJ databases">
        <authorList>
            <person name="Croucher N."/>
        </authorList>
    </citation>
    <scope>NUCLEOTIDE SEQUENCE</scope>
    <source>
        <strain evidence="1">187406</strain>
    </source>
</reference>